<evidence type="ECO:0000313" key="1">
    <source>
        <dbReference type="EMBL" id="ERZ98499.1"/>
    </source>
</evidence>
<dbReference type="HOGENOM" id="CLU_3093187_0_0_1"/>
<accession>U9SRI6</accession>
<organism evidence="1">
    <name type="scientific">Rhizophagus irregularis (strain DAOM 181602 / DAOM 197198 / MUCL 43194)</name>
    <name type="common">Arbuscular mycorrhizal fungus</name>
    <name type="synonym">Glomus intraradices</name>
    <dbReference type="NCBI Taxonomy" id="747089"/>
    <lineage>
        <taxon>Eukaryota</taxon>
        <taxon>Fungi</taxon>
        <taxon>Fungi incertae sedis</taxon>
        <taxon>Mucoromycota</taxon>
        <taxon>Glomeromycotina</taxon>
        <taxon>Glomeromycetes</taxon>
        <taxon>Glomerales</taxon>
        <taxon>Glomeraceae</taxon>
        <taxon>Rhizophagus</taxon>
    </lineage>
</organism>
<feature type="non-terminal residue" evidence="1">
    <location>
        <position position="52"/>
    </location>
</feature>
<dbReference type="EMBL" id="KI298712">
    <property type="protein sequence ID" value="ERZ98499.1"/>
    <property type="molecule type" value="Genomic_DNA"/>
</dbReference>
<proteinExistence type="predicted"/>
<sequence>MIYQYSIGFIDVSEFKNFCVSINRLTYIALECLCETVDKKVTPIAAFLTNFI</sequence>
<gene>
    <name evidence="1" type="ORF">GLOINDRAFT_334428</name>
</gene>
<name>U9SRI6_RHIID</name>
<dbReference type="AlphaFoldDB" id="U9SRI6"/>
<protein>
    <submittedName>
        <fullName evidence="1">Uncharacterized protein</fullName>
    </submittedName>
</protein>
<reference evidence="1" key="1">
    <citation type="submission" date="2013-07" db="EMBL/GenBank/DDBJ databases">
        <title>The genome of an arbuscular mycorrhizal fungus provides insights into the evolution of the oldest plant symbiosis.</title>
        <authorList>
            <consortium name="DOE Joint Genome Institute"/>
            <person name="Tisserant E."/>
            <person name="Malbreil M."/>
            <person name="Kuo A."/>
            <person name="Kohler A."/>
            <person name="Symeonidi A."/>
            <person name="Balestrini R."/>
            <person name="Charron P."/>
            <person name="Duensing N."/>
            <person name="Frei-dit-Frey N."/>
            <person name="Gianinazzi-Pearson V."/>
            <person name="Gilbert B."/>
            <person name="Handa Y."/>
            <person name="Hijri M."/>
            <person name="Kaul R."/>
            <person name="Kawaguchi M."/>
            <person name="Krajinski F."/>
            <person name="Lammers P."/>
            <person name="Lapierre D."/>
            <person name="Masclaux F.G."/>
            <person name="Murat C."/>
            <person name="Morin E."/>
            <person name="Ndikumana S."/>
            <person name="Pagni M."/>
            <person name="Petitpierre D."/>
            <person name="Requena N."/>
            <person name="Rosikiewicz P."/>
            <person name="Riley R."/>
            <person name="Saito K."/>
            <person name="San Clemente H."/>
            <person name="Shapiro H."/>
            <person name="van Tuinen D."/>
            <person name="Becard G."/>
            <person name="Bonfante P."/>
            <person name="Paszkowski U."/>
            <person name="Shachar-Hill Y."/>
            <person name="Young J.P."/>
            <person name="Sanders I.R."/>
            <person name="Henrissat B."/>
            <person name="Rensing S.A."/>
            <person name="Grigoriev I.V."/>
            <person name="Corradi N."/>
            <person name="Roux C."/>
            <person name="Martin F."/>
        </authorList>
    </citation>
    <scope>NUCLEOTIDE SEQUENCE</scope>
    <source>
        <strain evidence="1">DAOM 197198</strain>
    </source>
</reference>